<organism evidence="1 2">
    <name type="scientific">Priestia endophytica DSM 13796</name>
    <dbReference type="NCBI Taxonomy" id="1121089"/>
    <lineage>
        <taxon>Bacteria</taxon>
        <taxon>Bacillati</taxon>
        <taxon>Bacillota</taxon>
        <taxon>Bacilli</taxon>
        <taxon>Bacillales</taxon>
        <taxon>Bacillaceae</taxon>
        <taxon>Priestia</taxon>
    </lineage>
</organism>
<gene>
    <name evidence="1" type="ORF">SAMN02745910_03150</name>
</gene>
<name>A0A1I6B1K7_9BACI</name>
<sequence length="157" mass="18587">MSRKFDLTSERPWLTQNHQDARERSVQLGKEAVEYLLKNQLVVTLQRIADTTKKLDPKGSGIHPNTVRTNKELYALYKEHSLTYKQKKSALNIQQSPSKSQELIDYRRLTKDRNINQVQAKYMKLSKKELVQRLLQAEQYIAENNQKWVAQHFEKFQ</sequence>
<keyword evidence="2" id="KW-1185">Reference proteome</keyword>
<comment type="caution">
    <text evidence="1">The sequence shown here is derived from an EMBL/GenBank/DDBJ whole genome shotgun (WGS) entry which is preliminary data.</text>
</comment>
<dbReference type="EMBL" id="FOXX01000008">
    <property type="protein sequence ID" value="SFQ74677.1"/>
    <property type="molecule type" value="Genomic_DNA"/>
</dbReference>
<accession>A0A1I6B1K7</accession>
<proteinExistence type="predicted"/>
<dbReference type="GeneID" id="93711765"/>
<protein>
    <submittedName>
        <fullName evidence="1">Uncharacterized protein</fullName>
    </submittedName>
</protein>
<evidence type="ECO:0000313" key="1">
    <source>
        <dbReference type="EMBL" id="SFQ74677.1"/>
    </source>
</evidence>
<dbReference type="Proteomes" id="UP000182762">
    <property type="component" value="Unassembled WGS sequence"/>
</dbReference>
<reference evidence="1 2" key="1">
    <citation type="submission" date="2016-10" db="EMBL/GenBank/DDBJ databases">
        <authorList>
            <person name="Varghese N."/>
            <person name="Submissions S."/>
        </authorList>
    </citation>
    <scope>NUCLEOTIDE SEQUENCE [LARGE SCALE GENOMIC DNA]</scope>
    <source>
        <strain evidence="1 2">DSM 13796</strain>
    </source>
</reference>
<dbReference type="RefSeq" id="WP_061805692.1">
    <property type="nucleotide sequence ID" value="NZ_FOXX01000008.1"/>
</dbReference>
<evidence type="ECO:0000313" key="2">
    <source>
        <dbReference type="Proteomes" id="UP000182762"/>
    </source>
</evidence>